<dbReference type="InterPro" id="IPR003737">
    <property type="entry name" value="GlcNAc_PI_deacetylase-related"/>
</dbReference>
<sequence length="239" mass="26363">MTKQFVVISAHVGDFVWRCGGAIALHTQNGYRGTIVCLSYGEMGESARLFADPEMTAAKARAIRRQEAQAAAEALGADIVFLDGTDYMLRVTEQMLMTTAEILRQTQPEFILTHPAADPSNLDHVTAHNFALEARMVAQAHGRPGGPVIGAPQVYSFEPHQSELCGFKPDTLLEITSVWETKRKAMECLAGQKSLWDYYENVGLQRGAVARRRQKQVAGSRVYAEAFQKIFPSAVEFLG</sequence>
<protein>
    <submittedName>
        <fullName evidence="1">PIG-L family deacetylase</fullName>
    </submittedName>
</protein>
<dbReference type="PANTHER" id="PTHR12993:SF29">
    <property type="entry name" value="BLR3841 PROTEIN"/>
    <property type="match status" value="1"/>
</dbReference>
<organism evidence="1 2">
    <name type="scientific">Devosia litorisediminis</name>
    <dbReference type="NCBI Taxonomy" id="2829817"/>
    <lineage>
        <taxon>Bacteria</taxon>
        <taxon>Pseudomonadati</taxon>
        <taxon>Pseudomonadota</taxon>
        <taxon>Alphaproteobacteria</taxon>
        <taxon>Hyphomicrobiales</taxon>
        <taxon>Devosiaceae</taxon>
        <taxon>Devosia</taxon>
    </lineage>
</organism>
<comment type="caution">
    <text evidence="1">The sequence shown here is derived from an EMBL/GenBank/DDBJ whole genome shotgun (WGS) entry which is preliminary data.</text>
</comment>
<dbReference type="Gene3D" id="3.40.50.10320">
    <property type="entry name" value="LmbE-like"/>
    <property type="match status" value="1"/>
</dbReference>
<dbReference type="SUPFAM" id="SSF102588">
    <property type="entry name" value="LmbE-like"/>
    <property type="match status" value="1"/>
</dbReference>
<dbReference type="PANTHER" id="PTHR12993">
    <property type="entry name" value="N-ACETYLGLUCOSAMINYL-PHOSPHATIDYLINOSITOL DE-N-ACETYLASE-RELATED"/>
    <property type="match status" value="1"/>
</dbReference>
<dbReference type="EMBL" id="JAGXTP010000002">
    <property type="protein sequence ID" value="MBS3849770.1"/>
    <property type="molecule type" value="Genomic_DNA"/>
</dbReference>
<accession>A0A942E815</accession>
<gene>
    <name evidence="1" type="ORF">KD146_13785</name>
</gene>
<keyword evidence="2" id="KW-1185">Reference proteome</keyword>
<reference evidence="1" key="1">
    <citation type="submission" date="2021-04" db="EMBL/GenBank/DDBJ databases">
        <title>Devosia litorisediminis sp. nov., isolated from a sand dune.</title>
        <authorList>
            <person name="Park S."/>
            <person name="Yoon J.-H."/>
        </authorList>
    </citation>
    <scope>NUCLEOTIDE SEQUENCE</scope>
    <source>
        <strain evidence="1">BSSL-BM10</strain>
    </source>
</reference>
<dbReference type="Pfam" id="PF02585">
    <property type="entry name" value="PIG-L"/>
    <property type="match status" value="1"/>
</dbReference>
<name>A0A942E815_9HYPH</name>
<proteinExistence type="predicted"/>
<dbReference type="AlphaFoldDB" id="A0A942E815"/>
<dbReference type="GO" id="GO:0016811">
    <property type="term" value="F:hydrolase activity, acting on carbon-nitrogen (but not peptide) bonds, in linear amides"/>
    <property type="evidence" value="ECO:0007669"/>
    <property type="project" value="TreeGrafter"/>
</dbReference>
<dbReference type="InterPro" id="IPR024078">
    <property type="entry name" value="LmbE-like_dom_sf"/>
</dbReference>
<evidence type="ECO:0000313" key="2">
    <source>
        <dbReference type="Proteomes" id="UP000678281"/>
    </source>
</evidence>
<evidence type="ECO:0000313" key="1">
    <source>
        <dbReference type="EMBL" id="MBS3849770.1"/>
    </source>
</evidence>
<dbReference type="Proteomes" id="UP000678281">
    <property type="component" value="Unassembled WGS sequence"/>
</dbReference>